<evidence type="ECO:0000313" key="5">
    <source>
        <dbReference type="Proteomes" id="UP000541444"/>
    </source>
</evidence>
<dbReference type="AlphaFoldDB" id="A0A7J7NYV9"/>
<dbReference type="PANTHER" id="PTHR46033:SF8">
    <property type="entry name" value="PROTEIN MAINTENANCE OF MERISTEMS-LIKE"/>
    <property type="match status" value="1"/>
</dbReference>
<gene>
    <name evidence="4" type="ORF">GIB67_022599</name>
</gene>
<dbReference type="GO" id="GO:0010073">
    <property type="term" value="P:meristem maintenance"/>
    <property type="evidence" value="ECO:0007669"/>
    <property type="project" value="InterPro"/>
</dbReference>
<evidence type="ECO:0000256" key="2">
    <source>
        <dbReference type="SAM" id="MobiDB-lite"/>
    </source>
</evidence>
<dbReference type="InterPro" id="IPR019557">
    <property type="entry name" value="AminoTfrase-like_pln_mobile"/>
</dbReference>
<organism evidence="4 5">
    <name type="scientific">Kingdonia uniflora</name>
    <dbReference type="NCBI Taxonomy" id="39325"/>
    <lineage>
        <taxon>Eukaryota</taxon>
        <taxon>Viridiplantae</taxon>
        <taxon>Streptophyta</taxon>
        <taxon>Embryophyta</taxon>
        <taxon>Tracheophyta</taxon>
        <taxon>Spermatophyta</taxon>
        <taxon>Magnoliopsida</taxon>
        <taxon>Ranunculales</taxon>
        <taxon>Circaeasteraceae</taxon>
        <taxon>Kingdonia</taxon>
    </lineage>
</organism>
<keyword evidence="5" id="KW-1185">Reference proteome</keyword>
<feature type="region of interest" description="Disordered" evidence="2">
    <location>
        <begin position="1"/>
        <end position="32"/>
    </location>
</feature>
<dbReference type="Pfam" id="PF10536">
    <property type="entry name" value="PMD"/>
    <property type="match status" value="1"/>
</dbReference>
<feature type="region of interest" description="Disordered" evidence="2">
    <location>
        <begin position="515"/>
        <end position="553"/>
    </location>
</feature>
<proteinExistence type="predicted"/>
<reference evidence="4 5" key="1">
    <citation type="journal article" date="2020" name="IScience">
        <title>Genome Sequencing of the Endangered Kingdonia uniflora (Circaeasteraceae, Ranunculales) Reveals Potential Mechanisms of Evolutionary Specialization.</title>
        <authorList>
            <person name="Sun Y."/>
            <person name="Deng T."/>
            <person name="Zhang A."/>
            <person name="Moore M.J."/>
            <person name="Landis J.B."/>
            <person name="Lin N."/>
            <person name="Zhang H."/>
            <person name="Zhang X."/>
            <person name="Huang J."/>
            <person name="Zhang X."/>
            <person name="Sun H."/>
            <person name="Wang H."/>
        </authorList>
    </citation>
    <scope>NUCLEOTIDE SEQUENCE [LARGE SCALE GENOMIC DNA]</scope>
    <source>
        <strain evidence="4">TB1705</strain>
        <tissue evidence="4">Leaf</tissue>
    </source>
</reference>
<accession>A0A7J7NYV9</accession>
<sequence>MQMPGGDPHPSTLPGFRGTRDPERFVTRSRSGKKKKWVEFEDVQPQDIPNPTEDNFPRRCITQLLDGVSHIYYMGKELTNRDSMRMHDTFTTLFKVWKDIVILSAVRDTVVIIFGQFLDIGLDNSDNRLIQALTERWWPTTHTFLFPCAEIGVTPLDFTMLTSLSIDRYPTQVPYDDTWSILSNARQLLSNIDSIHIKSGNVSIAHLRTYLAVEADREDDITIVRAFILFMMGYLWFQTANNTVPLGYLAAVNDLDSAAQYDWGSAILTSMYHGLDTAVTTGGRYQIDHRTVETITWEPWFDSTVSETEDVLNAKLLSRKRIPLQVPSGNYEYYLGDRCWRQVTGEVRIPLDPPLSCRHILVQRLHDMRQARFVDYEHFVMMGNLDLFELSALRAGITPVVVMSESVHSLSQDFSFPYGGEGPDLGWHMEWTRRRENLPIARLRDPPPMSSSYDAEELWHLAHGMRRLVLAESARDTQRLQEVEEELAIARRQIDSIDHQLYARDLQRRRGRDVRVVPLPSGGGARTRLRGPGPQTREESTSHRGWGTGDDYE</sequence>
<dbReference type="EMBL" id="JACGCM010000434">
    <property type="protein sequence ID" value="KAF6172376.1"/>
    <property type="molecule type" value="Genomic_DNA"/>
</dbReference>
<name>A0A7J7NYV9_9MAGN</name>
<dbReference type="Proteomes" id="UP000541444">
    <property type="component" value="Unassembled WGS sequence"/>
</dbReference>
<dbReference type="PANTHER" id="PTHR46033">
    <property type="entry name" value="PROTEIN MAIN-LIKE 2"/>
    <property type="match status" value="1"/>
</dbReference>
<comment type="caution">
    <text evidence="4">The sequence shown here is derived from an EMBL/GenBank/DDBJ whole genome shotgun (WGS) entry which is preliminary data.</text>
</comment>
<evidence type="ECO:0000256" key="1">
    <source>
        <dbReference type="SAM" id="Coils"/>
    </source>
</evidence>
<dbReference type="InterPro" id="IPR044824">
    <property type="entry name" value="MAIN-like"/>
</dbReference>
<keyword evidence="1" id="KW-0175">Coiled coil</keyword>
<feature type="domain" description="Aminotransferase-like plant mobile" evidence="3">
    <location>
        <begin position="125"/>
        <end position="278"/>
    </location>
</feature>
<protein>
    <recommendedName>
        <fullName evidence="3">Aminotransferase-like plant mobile domain-containing protein</fullName>
    </recommendedName>
</protein>
<evidence type="ECO:0000259" key="3">
    <source>
        <dbReference type="Pfam" id="PF10536"/>
    </source>
</evidence>
<evidence type="ECO:0000313" key="4">
    <source>
        <dbReference type="EMBL" id="KAF6172376.1"/>
    </source>
</evidence>
<feature type="coiled-coil region" evidence="1">
    <location>
        <begin position="473"/>
        <end position="500"/>
    </location>
</feature>